<dbReference type="SUPFAM" id="SSF47384">
    <property type="entry name" value="Homodimeric domain of signal transducing histidine kinase"/>
    <property type="match status" value="1"/>
</dbReference>
<dbReference type="RefSeq" id="WP_101522631.1">
    <property type="nucleotide sequence ID" value="NZ_PKLZ01000015.1"/>
</dbReference>
<feature type="transmembrane region" description="Helical" evidence="8">
    <location>
        <begin position="86"/>
        <end position="109"/>
    </location>
</feature>
<protein>
    <recommendedName>
        <fullName evidence="2">histidine kinase</fullName>
        <ecNumber evidence="2">2.7.13.3</ecNumber>
    </recommendedName>
</protein>
<keyword evidence="4" id="KW-0808">Transferase</keyword>
<keyword evidence="6" id="KW-0902">Two-component regulatory system</keyword>
<proteinExistence type="predicted"/>
<dbReference type="AlphaFoldDB" id="A0A2N5XYM5"/>
<evidence type="ECO:0000256" key="8">
    <source>
        <dbReference type="SAM" id="Phobius"/>
    </source>
</evidence>
<keyword evidence="8" id="KW-0472">Membrane</keyword>
<keyword evidence="3 7" id="KW-0597">Phosphoprotein</keyword>
<evidence type="ECO:0000259" key="10">
    <source>
        <dbReference type="PROSITE" id="PS50110"/>
    </source>
</evidence>
<dbReference type="Gene3D" id="1.10.287.130">
    <property type="match status" value="1"/>
</dbReference>
<comment type="caution">
    <text evidence="11">The sequence shown here is derived from an EMBL/GenBank/DDBJ whole genome shotgun (WGS) entry which is preliminary data.</text>
</comment>
<evidence type="ECO:0000256" key="1">
    <source>
        <dbReference type="ARBA" id="ARBA00000085"/>
    </source>
</evidence>
<dbReference type="Pfam" id="PF00512">
    <property type="entry name" value="HisKA"/>
    <property type="match status" value="1"/>
</dbReference>
<dbReference type="InterPro" id="IPR003594">
    <property type="entry name" value="HATPase_dom"/>
</dbReference>
<keyword evidence="5" id="KW-0418">Kinase</keyword>
<evidence type="ECO:0000256" key="2">
    <source>
        <dbReference type="ARBA" id="ARBA00012438"/>
    </source>
</evidence>
<feature type="modified residue" description="4-aspartylphosphate" evidence="7">
    <location>
        <position position="513"/>
    </location>
</feature>
<feature type="transmembrane region" description="Helical" evidence="8">
    <location>
        <begin position="26"/>
        <end position="45"/>
    </location>
</feature>
<dbReference type="InterPro" id="IPR004358">
    <property type="entry name" value="Sig_transdc_His_kin-like_C"/>
</dbReference>
<dbReference type="InterPro" id="IPR036097">
    <property type="entry name" value="HisK_dim/P_sf"/>
</dbReference>
<dbReference type="PANTHER" id="PTHR43711:SF1">
    <property type="entry name" value="HISTIDINE KINASE 1"/>
    <property type="match status" value="1"/>
</dbReference>
<keyword evidence="12" id="KW-1185">Reference proteome</keyword>
<evidence type="ECO:0000256" key="3">
    <source>
        <dbReference type="ARBA" id="ARBA00022553"/>
    </source>
</evidence>
<dbReference type="EC" id="2.7.13.3" evidence="2"/>
<gene>
    <name evidence="11" type="ORF">CWI75_16495</name>
</gene>
<dbReference type="SMART" id="SM00388">
    <property type="entry name" value="HisKA"/>
    <property type="match status" value="1"/>
</dbReference>
<dbReference type="PANTHER" id="PTHR43711">
    <property type="entry name" value="TWO-COMPONENT HISTIDINE KINASE"/>
    <property type="match status" value="1"/>
</dbReference>
<keyword evidence="8" id="KW-1133">Transmembrane helix</keyword>
<dbReference type="Gene3D" id="3.30.565.10">
    <property type="entry name" value="Histidine kinase-like ATPase, C-terminal domain"/>
    <property type="match status" value="1"/>
</dbReference>
<dbReference type="FunFam" id="3.30.565.10:FF:000049">
    <property type="entry name" value="Two-component sensor histidine kinase"/>
    <property type="match status" value="1"/>
</dbReference>
<comment type="catalytic activity">
    <reaction evidence="1">
        <text>ATP + protein L-histidine = ADP + protein N-phospho-L-histidine.</text>
        <dbReference type="EC" id="2.7.13.3"/>
    </reaction>
</comment>
<dbReference type="SMART" id="SM00448">
    <property type="entry name" value="REC"/>
    <property type="match status" value="1"/>
</dbReference>
<dbReference type="OrthoDB" id="9764438at2"/>
<dbReference type="CDD" id="cd00156">
    <property type="entry name" value="REC"/>
    <property type="match status" value="1"/>
</dbReference>
<dbReference type="Gene3D" id="3.40.50.2300">
    <property type="match status" value="1"/>
</dbReference>
<evidence type="ECO:0000256" key="7">
    <source>
        <dbReference type="PROSITE-ProRule" id="PRU00169"/>
    </source>
</evidence>
<dbReference type="PROSITE" id="PS50110">
    <property type="entry name" value="RESPONSE_REGULATORY"/>
    <property type="match status" value="1"/>
</dbReference>
<accession>A0A2N5XYM5</accession>
<dbReference type="InterPro" id="IPR003661">
    <property type="entry name" value="HisK_dim/P_dom"/>
</dbReference>
<feature type="domain" description="Histidine kinase" evidence="9">
    <location>
        <begin position="227"/>
        <end position="440"/>
    </location>
</feature>
<feature type="transmembrane region" description="Helical" evidence="8">
    <location>
        <begin position="118"/>
        <end position="143"/>
    </location>
</feature>
<sequence>MQTPGTEPALEDKLRVEQVKTLFESMYSLMTINLIVSASLVFGFWNIIDHKVLLIWFGLMLGMLLLRGTLYIIYQNRFNPEQVSRYSFFLVAGSAVAGVLWGASGILLFPSGQLDYQLFILMALFGMTGGSTFTLSIYLPTYYAFSPLVLAPITVKLLSTGETIHLTMAVVTVVFFAALTFFNAKISRSFKETLQLRFANLDLIEKLQEQKDEAERANSAKSKFLASASHDLRQPLYALNLFAAVLDESVTDEKTRKTVSQIKSSVDALQEQFDTLLDISQLDAGTVSAEKNNFFLSDVVGRLANTFSVQVEKKGLALSFENCSYTIFSDMKLIEQILGNYLSNALRYTTHGSITMRCTEKDGTLVVQVADTGKGIPAESIEHIFGEFEQLDNNERDRQKGFGLGLSIVKRAAKLLEHKIHVESEPGKGSVFSIIIDGNYTRSVSEIIFAPSAPTSADTQPLVVIIDDEVSIREGIADLLDLWGYQTICAANGDQAMERLRTATHKPDAIISDFRLKNEETGIGVIQRIHTAFQSDIPALIVTGDIDNGRLLALAESGYIVLHKPVAPSKLRAFLQPQNTLENRQNL</sequence>
<dbReference type="InterPro" id="IPR005467">
    <property type="entry name" value="His_kinase_dom"/>
</dbReference>
<feature type="transmembrane region" description="Helical" evidence="8">
    <location>
        <begin position="52"/>
        <end position="74"/>
    </location>
</feature>
<dbReference type="SMART" id="SM00387">
    <property type="entry name" value="HATPase_c"/>
    <property type="match status" value="1"/>
</dbReference>
<organism evidence="11 12">
    <name type="scientific">Kineobactrum sediminis</name>
    <dbReference type="NCBI Taxonomy" id="1905677"/>
    <lineage>
        <taxon>Bacteria</taxon>
        <taxon>Pseudomonadati</taxon>
        <taxon>Pseudomonadota</taxon>
        <taxon>Gammaproteobacteria</taxon>
        <taxon>Cellvibrionales</taxon>
        <taxon>Halieaceae</taxon>
        <taxon>Kineobactrum</taxon>
    </lineage>
</organism>
<reference evidence="12" key="1">
    <citation type="submission" date="2017-11" db="EMBL/GenBank/DDBJ databases">
        <title>The draft genome sequence of Chromatocurvus sp. F02.</title>
        <authorList>
            <person name="Du Z.-J."/>
            <person name="Chang Y.-Q."/>
        </authorList>
    </citation>
    <scope>NUCLEOTIDE SEQUENCE [LARGE SCALE GENOMIC DNA]</scope>
    <source>
        <strain evidence="12">F02</strain>
    </source>
</reference>
<dbReference type="PROSITE" id="PS50109">
    <property type="entry name" value="HIS_KIN"/>
    <property type="match status" value="1"/>
</dbReference>
<dbReference type="InterPro" id="IPR050736">
    <property type="entry name" value="Sensor_HK_Regulatory"/>
</dbReference>
<feature type="transmembrane region" description="Helical" evidence="8">
    <location>
        <begin position="163"/>
        <end position="182"/>
    </location>
</feature>
<name>A0A2N5XYM5_9GAMM</name>
<dbReference type="InterPro" id="IPR001789">
    <property type="entry name" value="Sig_transdc_resp-reg_receiver"/>
</dbReference>
<dbReference type="Pfam" id="PF02518">
    <property type="entry name" value="HATPase_c"/>
    <property type="match status" value="1"/>
</dbReference>
<dbReference type="Pfam" id="PF00072">
    <property type="entry name" value="Response_reg"/>
    <property type="match status" value="1"/>
</dbReference>
<dbReference type="GO" id="GO:0000155">
    <property type="term" value="F:phosphorelay sensor kinase activity"/>
    <property type="evidence" value="ECO:0007669"/>
    <property type="project" value="InterPro"/>
</dbReference>
<evidence type="ECO:0000313" key="12">
    <source>
        <dbReference type="Proteomes" id="UP000234845"/>
    </source>
</evidence>
<dbReference type="CDD" id="cd00082">
    <property type="entry name" value="HisKA"/>
    <property type="match status" value="1"/>
</dbReference>
<dbReference type="PRINTS" id="PR00344">
    <property type="entry name" value="BCTRLSENSOR"/>
</dbReference>
<dbReference type="InterPro" id="IPR011006">
    <property type="entry name" value="CheY-like_superfamily"/>
</dbReference>
<evidence type="ECO:0000259" key="9">
    <source>
        <dbReference type="PROSITE" id="PS50109"/>
    </source>
</evidence>
<evidence type="ECO:0000256" key="4">
    <source>
        <dbReference type="ARBA" id="ARBA00022679"/>
    </source>
</evidence>
<keyword evidence="8" id="KW-0812">Transmembrane</keyword>
<dbReference type="SUPFAM" id="SSF55874">
    <property type="entry name" value="ATPase domain of HSP90 chaperone/DNA topoisomerase II/histidine kinase"/>
    <property type="match status" value="1"/>
</dbReference>
<evidence type="ECO:0000256" key="5">
    <source>
        <dbReference type="ARBA" id="ARBA00022777"/>
    </source>
</evidence>
<dbReference type="EMBL" id="PKLZ01000015">
    <property type="protein sequence ID" value="PLW81233.1"/>
    <property type="molecule type" value="Genomic_DNA"/>
</dbReference>
<feature type="domain" description="Response regulatory" evidence="10">
    <location>
        <begin position="462"/>
        <end position="579"/>
    </location>
</feature>
<dbReference type="SUPFAM" id="SSF52172">
    <property type="entry name" value="CheY-like"/>
    <property type="match status" value="1"/>
</dbReference>
<dbReference type="Proteomes" id="UP000234845">
    <property type="component" value="Unassembled WGS sequence"/>
</dbReference>
<evidence type="ECO:0000256" key="6">
    <source>
        <dbReference type="ARBA" id="ARBA00023012"/>
    </source>
</evidence>
<dbReference type="InterPro" id="IPR036890">
    <property type="entry name" value="HATPase_C_sf"/>
</dbReference>
<evidence type="ECO:0000313" key="11">
    <source>
        <dbReference type="EMBL" id="PLW81233.1"/>
    </source>
</evidence>